<sequence length="1700" mass="180902">MSSGLESCAPSFGGASGTAAADRFSLLLLEDGEYYFRSHTAYHWPEDGRRVGGTLRVCSRGLYFVPRDVQQPIFRIPYAATTAIEALEEASPHGEDQVEIAASTRVDMRVGNTDAPYLMRRGDFRLRFSLVYASAEDVLPLVEELLLLAHRGGETKASRAEAAAQLADIVQEFEEAERFNAGWLEEEESVVAEAPASAVSPLAAQPGRAVLTQQRLYFQPFSAGVAAAPLQAFQLSKVVAVSPRVYQLEDLGLEVFFSSRHSLYLAFRAPPDRARFHRLLMAQPALQLDRMRSREQWTRDWVGGRISNFDYLMHLNREAGRSFKDLSQYPVMPWVVADYASPTLDLLDPATYRDLSKPIGALNPTRLEEFRQRYAELKSMAAPANGRGGKPPPGAPPPLDTPPFLYGCHYSSPGYVVFYLMRSDPQLMLRLQNGRFDAPDRLFWSIADTWKSVLSLPSDVKELVPEFYSNDPSFLLNLRGIDFGSRSGGQRVGDVALPPWAADARDFLYKLQEALESPHVSARLHKWIDLVFGRKSRGPAAERADNVFHYLTYDEIALRWLESEDDPAMRDALRLQMMEFGRTPRQLFTRKHPKRKVLGRGGVLSCFGACFAPPAAAAPRPATNLLTGKPFDARTIPPVSRAVFKLSCTAKREKRDALLSFLEQTAASGEPDALALRQTRGAELFVLVKAARDAREGRPGAVAPADEMLQGLVRAAAALATCPQNRRYLLEAGCLEPVGEALGSGDAALAATAAQALALMAQDESPRLAALGGTVLGQLLRMLHGAEGAPPLAPDVQLAVLSTVTSLSESYPAHRSFFAREGLLDVLMQQLQGGQALAGPPAAPPTAGNPPDSPERPSSRVTSRASLLWGPQRAEARAMRRRSTMGPSRATRQASAADEQAPHVSASLLRRQQLLALAVLLLDDSQKEALLADPAALPGLLADCAGDSLAVRSGAFECLASLTASDAMRQHVKELHLMPLLLEGAAATTSAVQQPAAQAVAHMCADPGMVLAELGEQPGLAPVVALALSPDSEVQRCAAQALWHLSVHPGARAAAVGAGALNSLLSLAQQQRNVAARDLSRQALLRCCDGEGVHERLEAVAAAAGLEPGQLAAMLSPSSARSFSSFGQRKARHRKMCSEVPSSTSAPISRTSSLRSAAESPAMSTSASPMAPAATAAAAAGAPPALSPFGLSAAAAAPANGTGSPLAPRQQSAAMLLPAHLQIPESPLLPLPIITPVGREPDSPPPAASATTQRQLARVTSAGYLGIDFGTSGARGCVIDDEGTVTAEVSTSYSHGVAFNDDPTLDEVWRAALWRLLGKLPEGERARLASIAIDGTSATTLLVDGGSGEVLAPPRMYNEAQAAQAVARAKAIAPPDHTATASTSTLCKVLAWDDEGAWQAAAAEGRQPAFVHQADWVAGLLHCQWRVTDYNNALKLGYDPAEERYPEWLAEQPFAPVLPTTVVVPGAPVASVTAEAAQRAGLPPGCLVCGGTTDSIAAFLAAGVVQPGEAVTSLGSTLAIKLLSTVRVDDARYGLYSHRLGDAWLVGGASNTGGAVLRRFFNDAQLAELTKRMDPGTPTGLDYYPLKAPGERFPVNDPGLQPRLEPRPADDAVFLQAILESVARIEAQAYRLLAEQGATPVSRVLTAGGGAKNAVWTQMRAAALGVPVGVSPQQEAAYGSALLARQGARLASPSTSEVVM</sequence>
<dbReference type="GO" id="GO:0005524">
    <property type="term" value="F:ATP binding"/>
    <property type="evidence" value="ECO:0007669"/>
    <property type="project" value="UniProtKB-KW"/>
</dbReference>
<dbReference type="Gene3D" id="1.25.10.10">
    <property type="entry name" value="Leucine-rich Repeat Variant"/>
    <property type="match status" value="2"/>
</dbReference>
<feature type="region of interest" description="Disordered" evidence="11">
    <location>
        <begin position="1124"/>
        <end position="1168"/>
    </location>
</feature>
<accession>A0A2P6VAR9</accession>
<evidence type="ECO:0000256" key="8">
    <source>
        <dbReference type="ARBA" id="ARBA00051146"/>
    </source>
</evidence>
<dbReference type="InterPro" id="IPR036372">
    <property type="entry name" value="BEACH_dom_sf"/>
</dbReference>
<evidence type="ECO:0000256" key="7">
    <source>
        <dbReference type="ARBA" id="ARBA00022840"/>
    </source>
</evidence>
<feature type="region of interest" description="Disordered" evidence="11">
    <location>
        <begin position="834"/>
        <end position="899"/>
    </location>
</feature>
<evidence type="ECO:0000256" key="3">
    <source>
        <dbReference type="ARBA" id="ARBA00022574"/>
    </source>
</evidence>
<comment type="catalytic activity">
    <reaction evidence="8">
        <text>D-ribulose + ATP = D-ribulose 5-phosphate + ADP + H(+)</text>
        <dbReference type="Rhea" id="RHEA:17601"/>
        <dbReference type="ChEBI" id="CHEBI:15378"/>
        <dbReference type="ChEBI" id="CHEBI:17173"/>
        <dbReference type="ChEBI" id="CHEBI:30616"/>
        <dbReference type="ChEBI" id="CHEBI:58121"/>
        <dbReference type="ChEBI" id="CHEBI:456216"/>
        <dbReference type="EC" id="2.7.1.47"/>
    </reaction>
</comment>
<keyword evidence="4" id="KW-0808">Transferase</keyword>
<dbReference type="EMBL" id="LHPF02000016">
    <property type="protein sequence ID" value="PSC71183.1"/>
    <property type="molecule type" value="Genomic_DNA"/>
</dbReference>
<dbReference type="Gene3D" id="1.10.1540.10">
    <property type="entry name" value="BEACH domain"/>
    <property type="match status" value="1"/>
</dbReference>
<dbReference type="Pfam" id="PF02782">
    <property type="entry name" value="FGGY_C"/>
    <property type="match status" value="1"/>
</dbReference>
<dbReference type="PROSITE" id="PS50197">
    <property type="entry name" value="BEACH"/>
    <property type="match status" value="1"/>
</dbReference>
<gene>
    <name evidence="14" type="ORF">C2E20_5446</name>
</gene>
<keyword evidence="15" id="KW-1185">Reference proteome</keyword>
<keyword evidence="6" id="KW-0418">Kinase</keyword>
<dbReference type="InterPro" id="IPR011993">
    <property type="entry name" value="PH-like_dom_sf"/>
</dbReference>
<dbReference type="Pfam" id="PF02138">
    <property type="entry name" value="Beach"/>
    <property type="match status" value="1"/>
</dbReference>
<evidence type="ECO:0000313" key="14">
    <source>
        <dbReference type="EMBL" id="PSC71183.1"/>
    </source>
</evidence>
<dbReference type="InterPro" id="IPR043129">
    <property type="entry name" value="ATPase_NBD"/>
</dbReference>
<organism evidence="14 15">
    <name type="scientific">Micractinium conductrix</name>
    <dbReference type="NCBI Taxonomy" id="554055"/>
    <lineage>
        <taxon>Eukaryota</taxon>
        <taxon>Viridiplantae</taxon>
        <taxon>Chlorophyta</taxon>
        <taxon>core chlorophytes</taxon>
        <taxon>Trebouxiophyceae</taxon>
        <taxon>Chlorellales</taxon>
        <taxon>Chlorellaceae</taxon>
        <taxon>Chlorella clade</taxon>
        <taxon>Micractinium</taxon>
    </lineage>
</organism>
<dbReference type="FunFam" id="3.30.420.40:FF:000180">
    <property type="entry name" value="D-ribulose kinase isoform X1"/>
    <property type="match status" value="1"/>
</dbReference>
<dbReference type="CDD" id="cd06071">
    <property type="entry name" value="Beach"/>
    <property type="match status" value="1"/>
</dbReference>
<dbReference type="CDD" id="cd07783">
    <property type="entry name" value="ASKHA_NBD_FGGY_SePSK_AtXK1-like"/>
    <property type="match status" value="1"/>
</dbReference>
<feature type="compositionally biased region" description="Low complexity" evidence="11">
    <location>
        <begin position="1141"/>
        <end position="1168"/>
    </location>
</feature>
<reference evidence="14 15" key="1">
    <citation type="journal article" date="2018" name="Plant J.">
        <title>Genome sequences of Chlorella sorokiniana UTEX 1602 and Micractinium conductrix SAG 241.80: implications to maltose excretion by a green alga.</title>
        <authorList>
            <person name="Arriola M.B."/>
            <person name="Velmurugan N."/>
            <person name="Zhang Y."/>
            <person name="Plunkett M.H."/>
            <person name="Hondzo H."/>
            <person name="Barney B.M."/>
        </authorList>
    </citation>
    <scope>NUCLEOTIDE SEQUENCE [LARGE SCALE GENOMIC DNA]</scope>
    <source>
        <strain evidence="14 15">SAG 241.80</strain>
    </source>
</reference>
<feature type="domain" description="BEACH" evidence="12">
    <location>
        <begin position="286"/>
        <end position="595"/>
    </location>
</feature>
<dbReference type="SUPFAM" id="SSF48371">
    <property type="entry name" value="ARM repeat"/>
    <property type="match status" value="1"/>
</dbReference>
<dbReference type="SMART" id="SM00185">
    <property type="entry name" value="ARM"/>
    <property type="match status" value="3"/>
</dbReference>
<keyword evidence="5" id="KW-0547">Nucleotide-binding</keyword>
<dbReference type="InterPro" id="IPR023362">
    <property type="entry name" value="PH-BEACH_dom"/>
</dbReference>
<dbReference type="GO" id="GO:0019150">
    <property type="term" value="F:D-ribulokinase activity"/>
    <property type="evidence" value="ECO:0007669"/>
    <property type="project" value="UniProtKB-EC"/>
</dbReference>
<dbReference type="InterPro" id="IPR000409">
    <property type="entry name" value="BEACH_dom"/>
</dbReference>
<feature type="compositionally biased region" description="Pro residues" evidence="11">
    <location>
        <begin position="841"/>
        <end position="852"/>
    </location>
</feature>
<dbReference type="PANTHER" id="PTHR13743">
    <property type="entry name" value="BEIGE/BEACH-RELATED"/>
    <property type="match status" value="1"/>
</dbReference>
<protein>
    <recommendedName>
        <fullName evidence="10">D-ribulose kinase</fullName>
        <ecNumber evidence="9">2.7.1.47</ecNumber>
    </recommendedName>
</protein>
<keyword evidence="7" id="KW-0067">ATP-binding</keyword>
<dbReference type="InterPro" id="IPR016024">
    <property type="entry name" value="ARM-type_fold"/>
</dbReference>
<feature type="domain" description="BEACH-type PH" evidence="13">
    <location>
        <begin position="185"/>
        <end position="281"/>
    </location>
</feature>
<dbReference type="InterPro" id="IPR011989">
    <property type="entry name" value="ARM-like"/>
</dbReference>
<proteinExistence type="inferred from homology"/>
<keyword evidence="3" id="KW-0853">WD repeat</keyword>
<evidence type="ECO:0000256" key="4">
    <source>
        <dbReference type="ARBA" id="ARBA00022679"/>
    </source>
</evidence>
<evidence type="ECO:0000256" key="6">
    <source>
        <dbReference type="ARBA" id="ARBA00022777"/>
    </source>
</evidence>
<evidence type="ECO:0000256" key="1">
    <source>
        <dbReference type="ARBA" id="ARBA00001968"/>
    </source>
</evidence>
<dbReference type="InterPro" id="IPR057496">
    <property type="entry name" value="FAN-like_PH"/>
</dbReference>
<evidence type="ECO:0000256" key="2">
    <source>
        <dbReference type="ARBA" id="ARBA00009156"/>
    </source>
</evidence>
<dbReference type="InterPro" id="IPR000225">
    <property type="entry name" value="Armadillo"/>
</dbReference>
<evidence type="ECO:0000256" key="10">
    <source>
        <dbReference type="ARBA" id="ARBA00072590"/>
    </source>
</evidence>
<dbReference type="SUPFAM" id="SSF81837">
    <property type="entry name" value="BEACH domain"/>
    <property type="match status" value="1"/>
</dbReference>
<comment type="caution">
    <text evidence="14">The sequence shown here is derived from an EMBL/GenBank/DDBJ whole genome shotgun (WGS) entry which is preliminary data.</text>
</comment>
<evidence type="ECO:0000256" key="9">
    <source>
        <dbReference type="ARBA" id="ARBA00066370"/>
    </source>
</evidence>
<dbReference type="Gene3D" id="2.30.29.30">
    <property type="entry name" value="Pleckstrin-homology domain (PH domain)/Phosphotyrosine-binding domain (PTB)"/>
    <property type="match status" value="1"/>
</dbReference>
<evidence type="ECO:0000259" key="13">
    <source>
        <dbReference type="PROSITE" id="PS51783"/>
    </source>
</evidence>
<dbReference type="PANTHER" id="PTHR13743:SF123">
    <property type="entry name" value="PROTEIN FAN"/>
    <property type="match status" value="1"/>
</dbReference>
<name>A0A2P6VAR9_9CHLO</name>
<dbReference type="Pfam" id="PF25400">
    <property type="entry name" value="PH_FAN"/>
    <property type="match status" value="1"/>
</dbReference>
<dbReference type="InterPro" id="IPR050865">
    <property type="entry name" value="BEACH_Domain"/>
</dbReference>
<dbReference type="SUPFAM" id="SSF50729">
    <property type="entry name" value="PH domain-like"/>
    <property type="match status" value="1"/>
</dbReference>
<dbReference type="STRING" id="554055.A0A2P6VAR9"/>
<dbReference type="SMART" id="SM01026">
    <property type="entry name" value="Beach"/>
    <property type="match status" value="1"/>
</dbReference>
<evidence type="ECO:0000259" key="12">
    <source>
        <dbReference type="PROSITE" id="PS50197"/>
    </source>
</evidence>
<comment type="cofactor">
    <cofactor evidence="1">
        <name>a divalent metal cation</name>
        <dbReference type="ChEBI" id="CHEBI:60240"/>
    </cofactor>
</comment>
<dbReference type="EC" id="2.7.1.47" evidence="9"/>
<dbReference type="InterPro" id="IPR018485">
    <property type="entry name" value="FGGY_C"/>
</dbReference>
<dbReference type="OrthoDB" id="26681at2759"/>
<evidence type="ECO:0000256" key="5">
    <source>
        <dbReference type="ARBA" id="ARBA00022741"/>
    </source>
</evidence>
<dbReference type="Gene3D" id="3.30.420.40">
    <property type="match status" value="2"/>
</dbReference>
<dbReference type="SUPFAM" id="SSF53067">
    <property type="entry name" value="Actin-like ATPase domain"/>
    <property type="match status" value="2"/>
</dbReference>
<dbReference type="PROSITE" id="PS51783">
    <property type="entry name" value="PH_BEACH"/>
    <property type="match status" value="1"/>
</dbReference>
<comment type="similarity">
    <text evidence="2">Belongs to the FGGY kinase family.</text>
</comment>
<evidence type="ECO:0000313" key="15">
    <source>
        <dbReference type="Proteomes" id="UP000239649"/>
    </source>
</evidence>
<evidence type="ECO:0000256" key="11">
    <source>
        <dbReference type="SAM" id="MobiDB-lite"/>
    </source>
</evidence>
<dbReference type="Proteomes" id="UP000239649">
    <property type="component" value="Unassembled WGS sequence"/>
</dbReference>